<name>A0A1G9DH55_9BACT</name>
<dbReference type="AlphaFoldDB" id="A0A1G9DH55"/>
<sequence>MFRSKKLLLSLVLMLGGGLGKAGLLRAQASEDKVKAVFIYSFVKYVEWNHPGSIITIGVYGNDDVLSILQNDLPGKKLQGKSIEARRIQSASEAQECQVVYLPKTNSAHLSEVVAATRRKESLVVTEEDLAAQGAGISFVKHDSKLGFVINKKVLELNQLKVVPTLYNVGKVL</sequence>
<dbReference type="Pfam" id="PF13689">
    <property type="entry name" value="DUF4154"/>
    <property type="match status" value="1"/>
</dbReference>
<gene>
    <name evidence="1" type="ORF">SAMN05421823_103131</name>
</gene>
<protein>
    <recommendedName>
        <fullName evidence="3">YfiR family protein</fullName>
    </recommendedName>
</protein>
<dbReference type="Proteomes" id="UP000198510">
    <property type="component" value="Unassembled WGS sequence"/>
</dbReference>
<keyword evidence="2" id="KW-1185">Reference proteome</keyword>
<dbReference type="STRING" id="1075417.SAMN05421823_103131"/>
<evidence type="ECO:0000313" key="2">
    <source>
        <dbReference type="Proteomes" id="UP000198510"/>
    </source>
</evidence>
<dbReference type="OrthoDB" id="1342147at2"/>
<dbReference type="EMBL" id="FNFO01000003">
    <property type="protein sequence ID" value="SDK63196.1"/>
    <property type="molecule type" value="Genomic_DNA"/>
</dbReference>
<evidence type="ECO:0008006" key="3">
    <source>
        <dbReference type="Google" id="ProtNLM"/>
    </source>
</evidence>
<accession>A0A1G9DH55</accession>
<reference evidence="1 2" key="1">
    <citation type="submission" date="2016-10" db="EMBL/GenBank/DDBJ databases">
        <authorList>
            <person name="de Groot N.N."/>
        </authorList>
    </citation>
    <scope>NUCLEOTIDE SEQUENCE [LARGE SCALE GENOMIC DNA]</scope>
    <source>
        <strain evidence="1 2">DSM 25186</strain>
    </source>
</reference>
<evidence type="ECO:0000313" key="1">
    <source>
        <dbReference type="EMBL" id="SDK63196.1"/>
    </source>
</evidence>
<dbReference type="RefSeq" id="WP_089681060.1">
    <property type="nucleotide sequence ID" value="NZ_FNFO01000003.1"/>
</dbReference>
<proteinExistence type="predicted"/>
<organism evidence="1 2">
    <name type="scientific">Catalinimonas alkaloidigena</name>
    <dbReference type="NCBI Taxonomy" id="1075417"/>
    <lineage>
        <taxon>Bacteria</taxon>
        <taxon>Pseudomonadati</taxon>
        <taxon>Bacteroidota</taxon>
        <taxon>Cytophagia</taxon>
        <taxon>Cytophagales</taxon>
        <taxon>Catalimonadaceae</taxon>
        <taxon>Catalinimonas</taxon>
    </lineage>
</organism>
<dbReference type="InterPro" id="IPR025293">
    <property type="entry name" value="YfiR/HmsC-like"/>
</dbReference>